<feature type="domain" description="COMM" evidence="1">
    <location>
        <begin position="170"/>
        <end position="227"/>
    </location>
</feature>
<dbReference type="Pfam" id="PF07258">
    <property type="entry name" value="COMM_domain"/>
    <property type="match status" value="1"/>
</dbReference>
<dbReference type="AlphaFoldDB" id="A0A2G8KTY0"/>
<evidence type="ECO:0000313" key="2">
    <source>
        <dbReference type="EMBL" id="PIK51456.1"/>
    </source>
</evidence>
<proteinExistence type="predicted"/>
<reference evidence="2 3" key="1">
    <citation type="journal article" date="2017" name="PLoS Biol.">
        <title>The sea cucumber genome provides insights into morphological evolution and visceral regeneration.</title>
        <authorList>
            <person name="Zhang X."/>
            <person name="Sun L."/>
            <person name="Yuan J."/>
            <person name="Sun Y."/>
            <person name="Gao Y."/>
            <person name="Zhang L."/>
            <person name="Li S."/>
            <person name="Dai H."/>
            <person name="Hamel J.F."/>
            <person name="Liu C."/>
            <person name="Yu Y."/>
            <person name="Liu S."/>
            <person name="Lin W."/>
            <person name="Guo K."/>
            <person name="Jin S."/>
            <person name="Xu P."/>
            <person name="Storey K.B."/>
            <person name="Huan P."/>
            <person name="Zhang T."/>
            <person name="Zhou Y."/>
            <person name="Zhang J."/>
            <person name="Lin C."/>
            <person name="Li X."/>
            <person name="Xing L."/>
            <person name="Huo D."/>
            <person name="Sun M."/>
            <person name="Wang L."/>
            <person name="Mercier A."/>
            <person name="Li F."/>
            <person name="Yang H."/>
            <person name="Xiang J."/>
        </authorList>
    </citation>
    <scope>NUCLEOTIDE SEQUENCE [LARGE SCALE GENOMIC DNA]</scope>
    <source>
        <strain evidence="2">Shaxun</strain>
        <tissue evidence="2">Muscle</tissue>
    </source>
</reference>
<dbReference type="Pfam" id="PF21672">
    <property type="entry name" value="COMM_HN"/>
    <property type="match status" value="1"/>
</dbReference>
<dbReference type="EMBL" id="MRZV01000372">
    <property type="protein sequence ID" value="PIK51456.1"/>
    <property type="molecule type" value="Genomic_DNA"/>
</dbReference>
<dbReference type="Proteomes" id="UP000230750">
    <property type="component" value="Unassembled WGS sequence"/>
</dbReference>
<protein>
    <submittedName>
        <fullName evidence="2">Putative COMM domain-containing protein 10 isoform X2</fullName>
    </submittedName>
</protein>
<organism evidence="2 3">
    <name type="scientific">Stichopus japonicus</name>
    <name type="common">Sea cucumber</name>
    <dbReference type="NCBI Taxonomy" id="307972"/>
    <lineage>
        <taxon>Eukaryota</taxon>
        <taxon>Metazoa</taxon>
        <taxon>Echinodermata</taxon>
        <taxon>Eleutherozoa</taxon>
        <taxon>Echinozoa</taxon>
        <taxon>Holothuroidea</taxon>
        <taxon>Aspidochirotacea</taxon>
        <taxon>Aspidochirotida</taxon>
        <taxon>Stichopodidae</taxon>
        <taxon>Apostichopus</taxon>
    </lineage>
</organism>
<evidence type="ECO:0000259" key="1">
    <source>
        <dbReference type="PROSITE" id="PS51269"/>
    </source>
</evidence>
<dbReference type="PROSITE" id="PS51269">
    <property type="entry name" value="COMM"/>
    <property type="match status" value="1"/>
</dbReference>
<evidence type="ECO:0000313" key="3">
    <source>
        <dbReference type="Proteomes" id="UP000230750"/>
    </source>
</evidence>
<dbReference type="PANTHER" id="PTHR12333">
    <property type="entry name" value="COMM DOMAIN CONTAINING PROTEIN 10"/>
    <property type="match status" value="1"/>
</dbReference>
<dbReference type="OrthoDB" id="77522at2759"/>
<sequence>MYKATVISVSILFIVAANASISMFSSYVIHINILTGIHKRKGKLCQRAVEKINNVESPKYARILSRILQKIHLKDERPFSEEEEEKLQGVLDLDSPDITLILETTSFFVETDEALTHMAAYHLAKPANLSQQLKNIGLSEEKVTLFETSWTAQAKDIVERLRKKTLIPNQLQDVNWRLNLQMAQADRSKMKSPNAMFEFVVSADDEGGRDKIQMEFSHEELFLLWPA</sequence>
<dbReference type="STRING" id="307972.A0A2G8KTY0"/>
<comment type="caution">
    <text evidence="2">The sequence shown here is derived from an EMBL/GenBank/DDBJ whole genome shotgun (WGS) entry which is preliminary data.</text>
</comment>
<accession>A0A2G8KTY0</accession>
<name>A0A2G8KTY0_STIJA</name>
<keyword evidence="3" id="KW-1185">Reference proteome</keyword>
<gene>
    <name evidence="2" type="ORF">BSL78_11662</name>
</gene>
<dbReference type="InterPro" id="IPR017920">
    <property type="entry name" value="COMM"/>
</dbReference>
<dbReference type="InterPro" id="IPR037361">
    <property type="entry name" value="COMMD10"/>
</dbReference>
<dbReference type="PANTHER" id="PTHR12333:SF0">
    <property type="entry name" value="COMM DOMAIN-CONTAINING PROTEIN 10"/>
    <property type="match status" value="1"/>
</dbReference>